<evidence type="ECO:0000256" key="1">
    <source>
        <dbReference type="SAM" id="MobiDB-lite"/>
    </source>
</evidence>
<reference evidence="3" key="1">
    <citation type="journal article" date="2010" name="Nat. Biotechnol.">
        <title>Draft genome sequence of the oilseed species Ricinus communis.</title>
        <authorList>
            <person name="Chan A.P."/>
            <person name="Crabtree J."/>
            <person name="Zhao Q."/>
            <person name="Lorenzi H."/>
            <person name="Orvis J."/>
            <person name="Puiu D."/>
            <person name="Melake-Berhan A."/>
            <person name="Jones K.M."/>
            <person name="Redman J."/>
            <person name="Chen G."/>
            <person name="Cahoon E.B."/>
            <person name="Gedil M."/>
            <person name="Stanke M."/>
            <person name="Haas B.J."/>
            <person name="Wortman J.R."/>
            <person name="Fraser-Liggett C.M."/>
            <person name="Ravel J."/>
            <person name="Rabinowicz P.D."/>
        </authorList>
    </citation>
    <scope>NUCLEOTIDE SEQUENCE [LARGE SCALE GENOMIC DNA]</scope>
    <source>
        <strain evidence="3">cv. Hale</strain>
    </source>
</reference>
<evidence type="ECO:0000313" key="2">
    <source>
        <dbReference type="EMBL" id="EEF23311.1"/>
    </source>
</evidence>
<dbReference type="Proteomes" id="UP000008311">
    <property type="component" value="Unassembled WGS sequence"/>
</dbReference>
<evidence type="ECO:0000313" key="3">
    <source>
        <dbReference type="Proteomes" id="UP000008311"/>
    </source>
</evidence>
<sequence length="124" mass="13356">MAALGIDRPDRLFLGRKVGQHRLQPPRRDMVAEVEGGYLAQSHVRQRRLDQRGAAVAAPAALRAEGLAIAEVPLAGRADEAIVVLEVGDRRRAAAVVEIAARTQRHQRAAGDAAGDEARILEMP</sequence>
<feature type="non-terminal residue" evidence="2">
    <location>
        <position position="124"/>
    </location>
</feature>
<keyword evidence="3" id="KW-1185">Reference proteome</keyword>
<gene>
    <name evidence="2" type="ORF">RCOM_2138780</name>
</gene>
<protein>
    <submittedName>
        <fullName evidence="2">Uncharacterized protein</fullName>
    </submittedName>
</protein>
<proteinExistence type="predicted"/>
<organism evidence="2 3">
    <name type="scientific">Ricinus communis</name>
    <name type="common">Castor bean</name>
    <dbReference type="NCBI Taxonomy" id="3988"/>
    <lineage>
        <taxon>Eukaryota</taxon>
        <taxon>Viridiplantae</taxon>
        <taxon>Streptophyta</taxon>
        <taxon>Embryophyta</taxon>
        <taxon>Tracheophyta</taxon>
        <taxon>Spermatophyta</taxon>
        <taxon>Magnoliopsida</taxon>
        <taxon>eudicotyledons</taxon>
        <taxon>Gunneridae</taxon>
        <taxon>Pentapetalae</taxon>
        <taxon>rosids</taxon>
        <taxon>fabids</taxon>
        <taxon>Malpighiales</taxon>
        <taxon>Euphorbiaceae</taxon>
        <taxon>Acalyphoideae</taxon>
        <taxon>Acalypheae</taxon>
        <taxon>Ricinus</taxon>
    </lineage>
</organism>
<feature type="region of interest" description="Disordered" evidence="1">
    <location>
        <begin position="105"/>
        <end position="124"/>
    </location>
</feature>
<dbReference type="EMBL" id="EQ986723">
    <property type="protein sequence ID" value="EEF23311.1"/>
    <property type="molecule type" value="Genomic_DNA"/>
</dbReference>
<dbReference type="InParanoid" id="B9TLF4"/>
<name>B9TLF4_RICCO</name>
<accession>B9TLF4</accession>
<dbReference type="AlphaFoldDB" id="B9TLF4"/>